<feature type="transmembrane region" description="Helical" evidence="1">
    <location>
        <begin position="392"/>
        <end position="408"/>
    </location>
</feature>
<feature type="transmembrane region" description="Helical" evidence="1">
    <location>
        <begin position="305"/>
        <end position="323"/>
    </location>
</feature>
<dbReference type="AlphaFoldDB" id="F7R174"/>
<dbReference type="Proteomes" id="UP000002971">
    <property type="component" value="Unassembled WGS sequence"/>
</dbReference>
<feature type="transmembrane region" description="Helical" evidence="1">
    <location>
        <begin position="420"/>
        <end position="440"/>
    </location>
</feature>
<feature type="transmembrane region" description="Helical" evidence="1">
    <location>
        <begin position="103"/>
        <end position="124"/>
    </location>
</feature>
<feature type="transmembrane region" description="Helical" evidence="1">
    <location>
        <begin position="72"/>
        <end position="96"/>
    </location>
</feature>
<dbReference type="EMBL" id="AFOJ01000006">
    <property type="protein sequence ID" value="EGM51130.1"/>
    <property type="molecule type" value="Genomic_DNA"/>
</dbReference>
<evidence type="ECO:0000256" key="1">
    <source>
        <dbReference type="SAM" id="Phobius"/>
    </source>
</evidence>
<feature type="transmembrane region" description="Helical" evidence="1">
    <location>
        <begin position="452"/>
        <end position="473"/>
    </location>
</feature>
<feature type="transmembrane region" description="Helical" evidence="1">
    <location>
        <begin position="830"/>
        <end position="851"/>
    </location>
</feature>
<feature type="transmembrane region" description="Helical" evidence="1">
    <location>
        <begin position="136"/>
        <end position="155"/>
    </location>
</feature>
<feature type="transmembrane region" description="Helical" evidence="1">
    <location>
        <begin position="202"/>
        <end position="221"/>
    </location>
</feature>
<feature type="transmembrane region" description="Helical" evidence="1">
    <location>
        <begin position="242"/>
        <end position="260"/>
    </location>
</feature>
<feature type="transmembrane region" description="Helical" evidence="1">
    <location>
        <begin position="335"/>
        <end position="358"/>
    </location>
</feature>
<keyword evidence="1" id="KW-0812">Transmembrane</keyword>
<keyword evidence="1" id="KW-0472">Membrane</keyword>
<dbReference type="PANTHER" id="PTHR38454">
    <property type="entry name" value="INTEGRAL MEMBRANE PROTEIN-RELATED"/>
    <property type="match status" value="1"/>
</dbReference>
<gene>
    <name evidence="2" type="ORF">LRU_01442</name>
</gene>
<protein>
    <recommendedName>
        <fullName evidence="4">Bacterial membrane protein YfhO</fullName>
    </recommendedName>
</protein>
<accession>F7R174</accession>
<evidence type="ECO:0000313" key="3">
    <source>
        <dbReference type="Proteomes" id="UP000002971"/>
    </source>
</evidence>
<feature type="transmembrane region" description="Helical" evidence="1">
    <location>
        <begin position="7"/>
        <end position="27"/>
    </location>
</feature>
<organism evidence="2 3">
    <name type="scientific">Ligilactobacillus ruminis SPM0211</name>
    <dbReference type="NCBI Taxonomy" id="1040964"/>
    <lineage>
        <taxon>Bacteria</taxon>
        <taxon>Bacillati</taxon>
        <taxon>Bacillota</taxon>
        <taxon>Bacilli</taxon>
        <taxon>Lactobacillales</taxon>
        <taxon>Lactobacillaceae</taxon>
        <taxon>Ligilactobacillus</taxon>
    </lineage>
</organism>
<evidence type="ECO:0008006" key="4">
    <source>
        <dbReference type="Google" id="ProtNLM"/>
    </source>
</evidence>
<comment type="caution">
    <text evidence="2">The sequence shown here is derived from an EMBL/GenBank/DDBJ whole genome shotgun (WGS) entry which is preliminary data.</text>
</comment>
<dbReference type="PANTHER" id="PTHR38454:SF1">
    <property type="entry name" value="INTEGRAL MEMBRANE PROTEIN"/>
    <property type="match status" value="1"/>
</dbReference>
<reference evidence="2 3" key="1">
    <citation type="journal article" date="2011" name="J. Bacteriol.">
        <title>Genome Sequence of Lactobacillus ruminis SPM0211, Isolated from a Fecal Sample from a Healthy Korean.</title>
        <authorList>
            <person name="Lee S."/>
            <person name="Cho Y.J."/>
            <person name="Lee A.H."/>
            <person name="Chun J."/>
            <person name="Ha N.J."/>
            <person name="Ko G."/>
        </authorList>
    </citation>
    <scope>NUCLEOTIDE SEQUENCE [LARGE SCALE GENOMIC DNA]</scope>
    <source>
        <strain evidence="2 3">SPM0211</strain>
    </source>
</reference>
<evidence type="ECO:0000313" key="2">
    <source>
        <dbReference type="EMBL" id="EGM51130.1"/>
    </source>
</evidence>
<keyword evidence="1" id="KW-1133">Transmembrane helix</keyword>
<name>F7R174_9LACO</name>
<dbReference type="RefSeq" id="WP_003695741.1">
    <property type="nucleotide sequence ID" value="NZ_AFOJ01000006.1"/>
</dbReference>
<dbReference type="Pfam" id="PF09586">
    <property type="entry name" value="YfhO"/>
    <property type="match status" value="1"/>
</dbReference>
<feature type="transmembrane region" description="Helical" evidence="1">
    <location>
        <begin position="162"/>
        <end position="182"/>
    </location>
</feature>
<sequence>MSKRKKASIVVISSLCTLSLLLMIMYIQGLIPFGNDKSLASMDAHIQYIDLYAYLKDVILGKNNFSYTFSNVLGGSSFAIFSYYLSSPINLLVIFFSKDNLRTFFDIAVVIKLVLAALSCSYFLAETFKEKINSNLKYAMTIVLSVSYALCQYNIAQSSNIMWLDGVYVLPLMLLFIHKIVIGESKGWKLAIVVGYMIIANWYSAGINCIFSGFWFIFDYARNYQKKDAAKDQLVNLLKNGLSYVFAMVLGIMLSAFLFIPTVKALQGSSRSDLKWDKLFDNTITGDIKTVLQNYVYGATSAENSVALFCGCIVVIGVFAFFLNKKIKVSEKVKCGLLLLFAILSMYWKPLISAFSMFQDVNGYWYRYSYLAIFVLIYIAGEYFLGSEYGMVPTSVSAILLSVMIVLLNHARHAQPIREVYATALMFLVTGFAFGLVIFIKSKNINIRFYRSSILLMAFLCIGDTVYNSVLLMDKYAEHDSYLRSKETKEASKQISMIQSRDRGVYRITQTYAGINANYDEAFAHNYWSLAGYTSSPNDMQRGFLDKAGYNIMGPNFCVVNTSMLGIDSFLGTKYVLSSYQINGLKRVKGIGEYNGRKTYLNPYALPMAIQYKDNNVAYNLANHFEYQNSLYSKLIGKRVSVYQPLNFSLVQEGDIKQKKPMIYKVSLPKNGKYAVYGMIPWNTWVNAELNVDDKYKIPYSSWLSPVVFHMPTNGNKETANVSLAAKTSYDIKRDGIAFYALDLKEFAKITSKLKARELKFMKIKNGDVKIRTTAKEKGESLYLSVPCDKGWTIKLNGKDVQTQMIGDCLYSIPLRKGKNNLSMHYRVPGFFKGLVATLIGIIFLGIWITVCKCFKAREIF</sequence>
<feature type="transmembrane region" description="Helical" evidence="1">
    <location>
        <begin position="364"/>
        <end position="385"/>
    </location>
</feature>
<proteinExistence type="predicted"/>
<dbReference type="InterPro" id="IPR018580">
    <property type="entry name" value="Uncharacterised_YfhO"/>
</dbReference>